<comment type="caution">
    <text evidence="2">The sequence shown here is derived from an EMBL/GenBank/DDBJ whole genome shotgun (WGS) entry which is preliminary data.</text>
</comment>
<dbReference type="EMBL" id="LKAM01000002">
    <property type="protein sequence ID" value="KUM49881.1"/>
    <property type="molecule type" value="Genomic_DNA"/>
</dbReference>
<keyword evidence="1" id="KW-0472">Membrane</keyword>
<keyword evidence="1" id="KW-0812">Transmembrane</keyword>
<keyword evidence="2" id="KW-0496">Mitochondrion</keyword>
<evidence type="ECO:0000256" key="1">
    <source>
        <dbReference type="SAM" id="Phobius"/>
    </source>
</evidence>
<geneLocation type="mitochondrion" evidence="2"/>
<reference evidence="2" key="1">
    <citation type="journal article" date="2015" name="Genome Biol. Evol.">
        <title>Organellar Genomes of White Spruce (Picea glauca): Assembly and Annotation.</title>
        <authorList>
            <person name="Jackman S.D."/>
            <person name="Warren R.L."/>
            <person name="Gibb E.A."/>
            <person name="Vandervalk B.P."/>
            <person name="Mohamadi H."/>
            <person name="Chu J."/>
            <person name="Raymond A."/>
            <person name="Pleasance S."/>
            <person name="Coope R."/>
            <person name="Wildung M.R."/>
            <person name="Ritland C.E."/>
            <person name="Bousquet J."/>
            <person name="Jones S.J."/>
            <person name="Bohlmann J."/>
            <person name="Birol I."/>
        </authorList>
    </citation>
    <scope>NUCLEOTIDE SEQUENCE [LARGE SCALE GENOMIC DNA]</scope>
    <source>
        <tissue evidence="2">Flushing bud</tissue>
    </source>
</reference>
<protein>
    <submittedName>
        <fullName evidence="2">Uncharacterized protein</fullName>
    </submittedName>
</protein>
<accession>A0A124GNT8</accession>
<proteinExistence type="predicted"/>
<keyword evidence="1" id="KW-1133">Transmembrane helix</keyword>
<gene>
    <name evidence="2" type="ORF">ABT39_MTgene3108</name>
</gene>
<feature type="transmembrane region" description="Helical" evidence="1">
    <location>
        <begin position="54"/>
        <end position="78"/>
    </location>
</feature>
<dbReference type="AlphaFoldDB" id="A0A124GNT8"/>
<organism evidence="2">
    <name type="scientific">Picea glauca</name>
    <name type="common">White spruce</name>
    <name type="synonym">Pinus glauca</name>
    <dbReference type="NCBI Taxonomy" id="3330"/>
    <lineage>
        <taxon>Eukaryota</taxon>
        <taxon>Viridiplantae</taxon>
        <taxon>Streptophyta</taxon>
        <taxon>Embryophyta</taxon>
        <taxon>Tracheophyta</taxon>
        <taxon>Spermatophyta</taxon>
        <taxon>Pinopsida</taxon>
        <taxon>Pinidae</taxon>
        <taxon>Conifers I</taxon>
        <taxon>Pinales</taxon>
        <taxon>Pinaceae</taxon>
        <taxon>Picea</taxon>
    </lineage>
</organism>
<name>A0A124GNT8_PICGL</name>
<sequence>MSLAHSSYHTAACPSVINATHSDSCQLFLAYRSFQQDLVSLSSLELRPFWGRGMWFFLLPFFWSGIAFSIGSIACVSFQWLGRNSLFATCSQSSLCSKLHI</sequence>
<evidence type="ECO:0000313" key="2">
    <source>
        <dbReference type="EMBL" id="KUM49881.1"/>
    </source>
</evidence>